<evidence type="ECO:0000313" key="7">
    <source>
        <dbReference type="EMBL" id="KAE9612775.1"/>
    </source>
</evidence>
<dbReference type="OrthoDB" id="1435576at2759"/>
<evidence type="ECO:0000256" key="1">
    <source>
        <dbReference type="ARBA" id="ARBA00004613"/>
    </source>
</evidence>
<name>A0A6A4QEQ4_LUPAL</name>
<evidence type="ECO:0000256" key="4">
    <source>
        <dbReference type="ARBA" id="ARBA00022525"/>
    </source>
</evidence>
<dbReference type="GO" id="GO:0005576">
    <property type="term" value="C:extracellular region"/>
    <property type="evidence" value="ECO:0007669"/>
    <property type="project" value="UniProtKB-SubCell"/>
</dbReference>
<keyword evidence="5 6" id="KW-0732">Signal</keyword>
<comment type="caution">
    <text evidence="7">The sequence shown here is derived from an EMBL/GenBank/DDBJ whole genome shotgun (WGS) entry which is preliminary data.</text>
</comment>
<dbReference type="PANTHER" id="PTHR31232">
    <property type="match status" value="1"/>
</dbReference>
<sequence length="154" mass="18185">MTVLVNKTVLSWFMLVTIFVTMQMMDDVESGILPRANIGITNKLQNLDLVFHCKDKVRDDGFRALSPNQRYKFGFTLDILLNHTLWYCRFGWLDEIHYFDIYSQQRDRCKTCEWFIHPNGPCRFVTETETDICYTWNDKGPPLTLKPLHSLGRN</sequence>
<dbReference type="InterPro" id="IPR010264">
    <property type="entry name" value="Self-incomp_S1"/>
</dbReference>
<dbReference type="AlphaFoldDB" id="A0A6A4QEQ4"/>
<accession>A0A6A4QEQ4</accession>
<feature type="signal peptide" evidence="6">
    <location>
        <begin position="1"/>
        <end position="30"/>
    </location>
</feature>
<keyword evidence="3 6" id="KW-0713">Self-incompatibility</keyword>
<dbReference type="Pfam" id="PF05938">
    <property type="entry name" value="Self-incomp_S1"/>
    <property type="match status" value="1"/>
</dbReference>
<evidence type="ECO:0000256" key="6">
    <source>
        <dbReference type="RuleBase" id="RU367044"/>
    </source>
</evidence>
<dbReference type="PANTHER" id="PTHR31232:SF43">
    <property type="entry name" value="S-PROTEIN HOMOLOG 29-RELATED"/>
    <property type="match status" value="1"/>
</dbReference>
<comment type="similarity">
    <text evidence="2 6">Belongs to the plant self-incompatibility (S1) protein family.</text>
</comment>
<keyword evidence="4 6" id="KW-0964">Secreted</keyword>
<dbReference type="EMBL" id="WOCE01000006">
    <property type="protein sequence ID" value="KAE9612775.1"/>
    <property type="molecule type" value="Genomic_DNA"/>
</dbReference>
<gene>
    <name evidence="7" type="ORF">Lalb_Chr06g0176641</name>
</gene>
<evidence type="ECO:0000256" key="2">
    <source>
        <dbReference type="ARBA" id="ARBA00005581"/>
    </source>
</evidence>
<evidence type="ECO:0000256" key="5">
    <source>
        <dbReference type="ARBA" id="ARBA00022729"/>
    </source>
</evidence>
<feature type="chain" id="PRO_5025704590" description="S-protein homolog" evidence="6">
    <location>
        <begin position="31"/>
        <end position="154"/>
    </location>
</feature>
<organism evidence="7 8">
    <name type="scientific">Lupinus albus</name>
    <name type="common">White lupine</name>
    <name type="synonym">Lupinus termis</name>
    <dbReference type="NCBI Taxonomy" id="3870"/>
    <lineage>
        <taxon>Eukaryota</taxon>
        <taxon>Viridiplantae</taxon>
        <taxon>Streptophyta</taxon>
        <taxon>Embryophyta</taxon>
        <taxon>Tracheophyta</taxon>
        <taxon>Spermatophyta</taxon>
        <taxon>Magnoliopsida</taxon>
        <taxon>eudicotyledons</taxon>
        <taxon>Gunneridae</taxon>
        <taxon>Pentapetalae</taxon>
        <taxon>rosids</taxon>
        <taxon>fabids</taxon>
        <taxon>Fabales</taxon>
        <taxon>Fabaceae</taxon>
        <taxon>Papilionoideae</taxon>
        <taxon>50 kb inversion clade</taxon>
        <taxon>genistoids sensu lato</taxon>
        <taxon>core genistoids</taxon>
        <taxon>Genisteae</taxon>
        <taxon>Lupinus</taxon>
    </lineage>
</organism>
<keyword evidence="8" id="KW-1185">Reference proteome</keyword>
<dbReference type="GO" id="GO:0060320">
    <property type="term" value="P:rejection of self pollen"/>
    <property type="evidence" value="ECO:0007669"/>
    <property type="project" value="UniProtKB-KW"/>
</dbReference>
<dbReference type="Proteomes" id="UP000447434">
    <property type="component" value="Chromosome 6"/>
</dbReference>
<proteinExistence type="inferred from homology"/>
<evidence type="ECO:0000256" key="3">
    <source>
        <dbReference type="ARBA" id="ARBA00022471"/>
    </source>
</evidence>
<comment type="subcellular location">
    <subcellularLocation>
        <location evidence="1 6">Secreted</location>
    </subcellularLocation>
</comment>
<reference evidence="8" key="1">
    <citation type="journal article" date="2020" name="Nat. Commun.">
        <title>Genome sequence of the cluster root forming white lupin.</title>
        <authorList>
            <person name="Hufnagel B."/>
            <person name="Marques A."/>
            <person name="Soriano A."/>
            <person name="Marques L."/>
            <person name="Divol F."/>
            <person name="Doumas P."/>
            <person name="Sallet E."/>
            <person name="Mancinotti D."/>
            <person name="Carrere S."/>
            <person name="Marande W."/>
            <person name="Arribat S."/>
            <person name="Keller J."/>
            <person name="Huneau C."/>
            <person name="Blein T."/>
            <person name="Aime D."/>
            <person name="Laguerre M."/>
            <person name="Taylor J."/>
            <person name="Schubert V."/>
            <person name="Nelson M."/>
            <person name="Geu-Flores F."/>
            <person name="Crespi M."/>
            <person name="Gallardo-Guerrero K."/>
            <person name="Delaux P.-M."/>
            <person name="Salse J."/>
            <person name="Berges H."/>
            <person name="Guyot R."/>
            <person name="Gouzy J."/>
            <person name="Peret B."/>
        </authorList>
    </citation>
    <scope>NUCLEOTIDE SEQUENCE [LARGE SCALE GENOMIC DNA]</scope>
    <source>
        <strain evidence="8">cv. Amiga</strain>
    </source>
</reference>
<evidence type="ECO:0000313" key="8">
    <source>
        <dbReference type="Proteomes" id="UP000447434"/>
    </source>
</evidence>
<protein>
    <recommendedName>
        <fullName evidence="6">S-protein homolog</fullName>
    </recommendedName>
</protein>